<accession>A0A7S3K2W8</accession>
<name>A0A7S3K2W8_9STRA</name>
<evidence type="ECO:0000313" key="2">
    <source>
        <dbReference type="EMBL" id="CAE0371764.1"/>
    </source>
</evidence>
<reference evidence="2" key="1">
    <citation type="submission" date="2021-01" db="EMBL/GenBank/DDBJ databases">
        <authorList>
            <person name="Corre E."/>
            <person name="Pelletier E."/>
            <person name="Niang G."/>
            <person name="Scheremetjew M."/>
            <person name="Finn R."/>
            <person name="Kale V."/>
            <person name="Holt S."/>
            <person name="Cochrane G."/>
            <person name="Meng A."/>
            <person name="Brown T."/>
            <person name="Cohen L."/>
        </authorList>
    </citation>
    <scope>NUCLEOTIDE SEQUENCE</scope>
    <source>
        <strain evidence="2">CCMP1510</strain>
    </source>
</reference>
<gene>
    <name evidence="2" type="ORF">ALAG00032_LOCUS12546</name>
</gene>
<evidence type="ECO:0000256" key="1">
    <source>
        <dbReference type="SAM" id="MobiDB-lite"/>
    </source>
</evidence>
<proteinExistence type="predicted"/>
<protein>
    <submittedName>
        <fullName evidence="2">Uncharacterized protein</fullName>
    </submittedName>
</protein>
<dbReference type="EMBL" id="HBIJ01019121">
    <property type="protein sequence ID" value="CAE0371764.1"/>
    <property type="molecule type" value="Transcribed_RNA"/>
</dbReference>
<feature type="region of interest" description="Disordered" evidence="1">
    <location>
        <begin position="1"/>
        <end position="23"/>
    </location>
</feature>
<sequence length="177" mass="20050">MAQTKDNRMQGLEEQMAGVTLGSRRRISPRTFYRLFGSPKYKEEMKTPTTSKIYKDDDWSPSVVQTPLTSFADSEATPVSVNIDQKDAIRCRRLHQVFESRKNEAPQIIIRQGGHALSTPKLNYIKSYAEASNTATTLSSAWTPLDKENFSPATTTKSLEIGDDYYYEDEDNSPLLK</sequence>
<dbReference type="AlphaFoldDB" id="A0A7S3K2W8"/>
<organism evidence="2">
    <name type="scientific">Aureoumbra lagunensis</name>
    <dbReference type="NCBI Taxonomy" id="44058"/>
    <lineage>
        <taxon>Eukaryota</taxon>
        <taxon>Sar</taxon>
        <taxon>Stramenopiles</taxon>
        <taxon>Ochrophyta</taxon>
        <taxon>Pelagophyceae</taxon>
        <taxon>Pelagomonadales</taxon>
        <taxon>Aureoumbra</taxon>
    </lineage>
</organism>